<evidence type="ECO:0000256" key="3">
    <source>
        <dbReference type="ARBA" id="ARBA00022777"/>
    </source>
</evidence>
<evidence type="ECO:0000256" key="4">
    <source>
        <dbReference type="ARBA" id="ARBA00022840"/>
    </source>
</evidence>
<keyword evidence="1" id="KW-0808">Transferase</keyword>
<dbReference type="EMBL" id="KV423988">
    <property type="protein sequence ID" value="KZT55789.1"/>
    <property type="molecule type" value="Genomic_DNA"/>
</dbReference>
<dbReference type="STRING" id="1353952.A0A165EYG7"/>
<dbReference type="Proteomes" id="UP000076842">
    <property type="component" value="Unassembled WGS sequence"/>
</dbReference>
<evidence type="ECO:0000313" key="8">
    <source>
        <dbReference type="Proteomes" id="UP000076842"/>
    </source>
</evidence>
<proteinExistence type="predicted"/>
<evidence type="ECO:0000313" key="7">
    <source>
        <dbReference type="EMBL" id="KZT55789.1"/>
    </source>
</evidence>
<evidence type="ECO:0000256" key="2">
    <source>
        <dbReference type="ARBA" id="ARBA00022741"/>
    </source>
</evidence>
<accession>A0A165EYG7</accession>
<dbReference type="SUPFAM" id="SSF56112">
    <property type="entry name" value="Protein kinase-like (PK-like)"/>
    <property type="match status" value="1"/>
</dbReference>
<keyword evidence="2" id="KW-0547">Nucleotide-binding</keyword>
<reference evidence="7 8" key="1">
    <citation type="journal article" date="2016" name="Mol. Biol. Evol.">
        <title>Comparative Genomics of Early-Diverging Mushroom-Forming Fungi Provides Insights into the Origins of Lignocellulose Decay Capabilities.</title>
        <authorList>
            <person name="Nagy L.G."/>
            <person name="Riley R."/>
            <person name="Tritt A."/>
            <person name="Adam C."/>
            <person name="Daum C."/>
            <person name="Floudas D."/>
            <person name="Sun H."/>
            <person name="Yadav J.S."/>
            <person name="Pangilinan J."/>
            <person name="Larsson K.H."/>
            <person name="Matsuura K."/>
            <person name="Barry K."/>
            <person name="Labutti K."/>
            <person name="Kuo R."/>
            <person name="Ohm R.A."/>
            <person name="Bhattacharya S.S."/>
            <person name="Shirouzu T."/>
            <person name="Yoshinaga Y."/>
            <person name="Martin F.M."/>
            <person name="Grigoriev I.V."/>
            <person name="Hibbett D.S."/>
        </authorList>
    </citation>
    <scope>NUCLEOTIDE SEQUENCE [LARGE SCALE GENOMIC DNA]</scope>
    <source>
        <strain evidence="7 8">HHB12733</strain>
    </source>
</reference>
<dbReference type="SMART" id="SM00220">
    <property type="entry name" value="S_TKc"/>
    <property type="match status" value="1"/>
</dbReference>
<dbReference type="AlphaFoldDB" id="A0A165EYG7"/>
<gene>
    <name evidence="7" type="ORF">CALCODRAFT_338776</name>
</gene>
<evidence type="ECO:0000256" key="1">
    <source>
        <dbReference type="ARBA" id="ARBA00022679"/>
    </source>
</evidence>
<dbReference type="GO" id="GO:0005524">
    <property type="term" value="F:ATP binding"/>
    <property type="evidence" value="ECO:0007669"/>
    <property type="project" value="UniProtKB-KW"/>
</dbReference>
<feature type="region of interest" description="Disordered" evidence="5">
    <location>
        <begin position="58"/>
        <end position="125"/>
    </location>
</feature>
<name>A0A165EYG7_9BASI</name>
<dbReference type="GO" id="GO:0004674">
    <property type="term" value="F:protein serine/threonine kinase activity"/>
    <property type="evidence" value="ECO:0007669"/>
    <property type="project" value="TreeGrafter"/>
</dbReference>
<evidence type="ECO:0000259" key="6">
    <source>
        <dbReference type="PROSITE" id="PS50011"/>
    </source>
</evidence>
<sequence length="458" mass="51713">MGKEAAARPRTPRRVTPRIVRWLMHRPYLSDQDRLGTSCRHRVYKDRSETLIYRVGPLDLKHPSDPMANPLERRHRLPGERRAATPAPNVTGRAEADSTKYARSKTPAPSSQKPSLPSPPPVPIPPFKFQMRRGNLNSEKWNAARQPLMAEGIRLPATGIWNNWPENGRLEMSTDVLRVHQSDNAGVEREVYIKMVRHGSTEHQVMKALALAPRTTYTSYAFPPLLQFIEPVTLPSIAFFTMPPLEPISWNDFNSVGDSFDFVRQLLEGLYYLHSNGISHGDISYKNIMMLPSQFGQTDRHLLGAQLKTYCYIDFGCASSFGSQATRLRTDPSGPAIAPPELASYRKNRHLLGYDPFPSDIWMLGKLLEFEVLGGNYNLDSLRPLVDAMVEDSPQVRPTGATALNWFRALAASLTENDFRKKIHEDVGFDADAYIKAVLSDEYQAAVADFRSFYDPRS</sequence>
<dbReference type="InterPro" id="IPR011009">
    <property type="entry name" value="Kinase-like_dom_sf"/>
</dbReference>
<dbReference type="InterPro" id="IPR008266">
    <property type="entry name" value="Tyr_kinase_AS"/>
</dbReference>
<dbReference type="PROSITE" id="PS00109">
    <property type="entry name" value="PROTEIN_KINASE_TYR"/>
    <property type="match status" value="1"/>
</dbReference>
<organism evidence="7 8">
    <name type="scientific">Calocera cornea HHB12733</name>
    <dbReference type="NCBI Taxonomy" id="1353952"/>
    <lineage>
        <taxon>Eukaryota</taxon>
        <taxon>Fungi</taxon>
        <taxon>Dikarya</taxon>
        <taxon>Basidiomycota</taxon>
        <taxon>Agaricomycotina</taxon>
        <taxon>Dacrymycetes</taxon>
        <taxon>Dacrymycetales</taxon>
        <taxon>Dacrymycetaceae</taxon>
        <taxon>Calocera</taxon>
    </lineage>
</organism>
<feature type="domain" description="Protein kinase" evidence="6">
    <location>
        <begin position="29"/>
        <end position="458"/>
    </location>
</feature>
<dbReference type="InParanoid" id="A0A165EYG7"/>
<evidence type="ECO:0000256" key="5">
    <source>
        <dbReference type="SAM" id="MobiDB-lite"/>
    </source>
</evidence>
<dbReference type="PROSITE" id="PS50011">
    <property type="entry name" value="PROTEIN_KINASE_DOM"/>
    <property type="match status" value="1"/>
</dbReference>
<dbReference type="PANTHER" id="PTHR43289:SF6">
    <property type="entry name" value="SERINE_THREONINE-PROTEIN KINASE NEKL-3"/>
    <property type="match status" value="1"/>
</dbReference>
<dbReference type="Gene3D" id="1.10.510.10">
    <property type="entry name" value="Transferase(Phosphotransferase) domain 1"/>
    <property type="match status" value="1"/>
</dbReference>
<feature type="compositionally biased region" description="Pro residues" evidence="5">
    <location>
        <begin position="116"/>
        <end position="125"/>
    </location>
</feature>
<keyword evidence="4" id="KW-0067">ATP-binding</keyword>
<keyword evidence="8" id="KW-1185">Reference proteome</keyword>
<dbReference type="OrthoDB" id="5987198at2759"/>
<protein>
    <recommendedName>
        <fullName evidence="6">Protein kinase domain-containing protein</fullName>
    </recommendedName>
</protein>
<dbReference type="InterPro" id="IPR000719">
    <property type="entry name" value="Prot_kinase_dom"/>
</dbReference>
<dbReference type="PANTHER" id="PTHR43289">
    <property type="entry name" value="MITOGEN-ACTIVATED PROTEIN KINASE KINASE KINASE 20-RELATED"/>
    <property type="match status" value="1"/>
</dbReference>
<keyword evidence="3" id="KW-0418">Kinase</keyword>